<dbReference type="PANTHER" id="PTHR46640:SF3">
    <property type="entry name" value="LIPASE LIH1-RELATED"/>
    <property type="match status" value="1"/>
</dbReference>
<dbReference type="HOGENOM" id="CLU_032957_3_0_1"/>
<keyword evidence="2" id="KW-0378">Hydrolase</keyword>
<dbReference type="Proteomes" id="UP000005018">
    <property type="component" value="Chromosome 5"/>
</dbReference>
<keyword evidence="6" id="KW-1185">Reference proteome</keyword>
<dbReference type="InterPro" id="IPR002921">
    <property type="entry name" value="Fungal_lipase-type"/>
</dbReference>
<protein>
    <recommendedName>
        <fullName evidence="1">triacylglycerol lipase</fullName>
        <ecNumber evidence="1">3.1.1.3</ecNumber>
    </recommendedName>
</protein>
<dbReference type="GeneID" id="14541296"/>
<evidence type="ECO:0000313" key="5">
    <source>
        <dbReference type="EMBL" id="CCG23734.1"/>
    </source>
</evidence>
<feature type="signal peptide" evidence="3">
    <location>
        <begin position="1"/>
        <end position="15"/>
    </location>
</feature>
<evidence type="ECO:0000313" key="6">
    <source>
        <dbReference type="Proteomes" id="UP000005018"/>
    </source>
</evidence>
<sequence>MKLFFMMLFISICHSFEQSSNSKDYVKLVQFANLASVAYCVTKGLSTGVLSDPDTHCPLNACKNSILQDVEIVRIFDFNRLNEVGTGFYALDHRRKAIILVFRGSASRRDWVTDLNFFPIKYTPIVYDKDFKDGEPFIQMECKNCRVHRGFYNFLKDNSGAIISAGIKMKEQYPNYQFLIAGHSLGAAFTVMSGIEFMLLGYDPLVVTFGGPKVGNQEFADFIDTIFDSEEVAKEIETSHDFSRGFIRVVHRHDIIPSLPPMLAHAGYEYFIDKRDLPHEESDVDRRGLDHSGFFGKRDVTVEKVGLKDLNIKPSTFWPNKLGKFEHTHYFRKITSCQH</sequence>
<dbReference type="InterPro" id="IPR029058">
    <property type="entry name" value="AB_hydrolase_fold"/>
</dbReference>
<dbReference type="SUPFAM" id="SSF53474">
    <property type="entry name" value="alpha/beta-Hydrolases"/>
    <property type="match status" value="1"/>
</dbReference>
<evidence type="ECO:0000256" key="2">
    <source>
        <dbReference type="ARBA" id="ARBA00022801"/>
    </source>
</evidence>
<dbReference type="EC" id="3.1.1.3" evidence="1"/>
<dbReference type="Pfam" id="PF01764">
    <property type="entry name" value="Lipase_3"/>
    <property type="match status" value="1"/>
</dbReference>
<dbReference type="RefSeq" id="XP_003869867.1">
    <property type="nucleotide sequence ID" value="XM_003869818.1"/>
</dbReference>
<evidence type="ECO:0000256" key="3">
    <source>
        <dbReference type="SAM" id="SignalP"/>
    </source>
</evidence>
<dbReference type="InterPro" id="IPR051299">
    <property type="entry name" value="AB_hydrolase_lip/est"/>
</dbReference>
<name>H8X7F0_CANO9</name>
<feature type="domain" description="Fungal lipase-type" evidence="4">
    <location>
        <begin position="100"/>
        <end position="262"/>
    </location>
</feature>
<dbReference type="GO" id="GO:0006629">
    <property type="term" value="P:lipid metabolic process"/>
    <property type="evidence" value="ECO:0007669"/>
    <property type="project" value="InterPro"/>
</dbReference>
<dbReference type="GO" id="GO:0004806">
    <property type="term" value="F:triacylglycerol lipase activity"/>
    <property type="evidence" value="ECO:0007669"/>
    <property type="project" value="UniProtKB-EC"/>
</dbReference>
<dbReference type="EMBL" id="HE681723">
    <property type="protein sequence ID" value="CCG23734.1"/>
    <property type="molecule type" value="Genomic_DNA"/>
</dbReference>
<proteinExistence type="predicted"/>
<reference evidence="5 6" key="1">
    <citation type="journal article" date="2012" name="PLoS ONE">
        <title>Sequence and analysis of the genome of the pathogenic yeast Candida orthopsilosis.</title>
        <authorList>
            <person name="Riccombeni A."/>
            <person name="Vidanes G."/>
            <person name="Proux-Wera E."/>
            <person name="Wolfe K.H."/>
            <person name="Butler G."/>
        </authorList>
    </citation>
    <scope>NUCLEOTIDE SEQUENCE [LARGE SCALE GENOMIC DNA]</scope>
    <source>
        <strain evidence="5 6">Co 90-125</strain>
    </source>
</reference>
<keyword evidence="3" id="KW-0732">Signal</keyword>
<dbReference type="OrthoDB" id="406844at2759"/>
<dbReference type="PANTHER" id="PTHR46640">
    <property type="entry name" value="TRIACYLGLYCEROL LIPASE, PUTATIVE (AFU_ORTHOLOGUE AFUA_6G06510)-RELATED"/>
    <property type="match status" value="1"/>
</dbReference>
<dbReference type="Gene3D" id="3.40.50.1820">
    <property type="entry name" value="alpha/beta hydrolase"/>
    <property type="match status" value="1"/>
</dbReference>
<dbReference type="KEGG" id="cot:CORT_0E01460"/>
<dbReference type="eggNOG" id="KOG4569">
    <property type="taxonomic scope" value="Eukaryota"/>
</dbReference>
<dbReference type="CDD" id="cd00519">
    <property type="entry name" value="Lipase_3"/>
    <property type="match status" value="1"/>
</dbReference>
<gene>
    <name evidence="5" type="ORF">CORT_0E01460</name>
</gene>
<organism evidence="5 6">
    <name type="scientific">Candida orthopsilosis (strain 90-125)</name>
    <name type="common">Yeast</name>
    <dbReference type="NCBI Taxonomy" id="1136231"/>
    <lineage>
        <taxon>Eukaryota</taxon>
        <taxon>Fungi</taxon>
        <taxon>Dikarya</taxon>
        <taxon>Ascomycota</taxon>
        <taxon>Saccharomycotina</taxon>
        <taxon>Pichiomycetes</taxon>
        <taxon>Debaryomycetaceae</taxon>
        <taxon>Candida/Lodderomyces clade</taxon>
        <taxon>Candida</taxon>
    </lineage>
</organism>
<feature type="chain" id="PRO_5012813500" description="triacylglycerol lipase" evidence="3">
    <location>
        <begin position="16"/>
        <end position="339"/>
    </location>
</feature>
<accession>H8X7F0</accession>
<evidence type="ECO:0000259" key="4">
    <source>
        <dbReference type="Pfam" id="PF01764"/>
    </source>
</evidence>
<evidence type="ECO:0000256" key="1">
    <source>
        <dbReference type="ARBA" id="ARBA00013279"/>
    </source>
</evidence>
<dbReference type="AlphaFoldDB" id="H8X7F0"/>